<proteinExistence type="predicted"/>
<accession>B2UAV9</accession>
<sequence>MHPLASVLRRCTLNALRHYQSGALAAKDFLCRTHVDARAGRPFVAMRLRSKIDGITHALPREFRAGFIDAIYVFLAAALQGKAPDLLQWDVLADVERAS</sequence>
<dbReference type="AlphaFoldDB" id="B2UAV9"/>
<gene>
    <name evidence="1" type="ordered locus">Rpic_1231</name>
</gene>
<dbReference type="HOGENOM" id="CLU_165496_0_0_4"/>
<dbReference type="STRING" id="402626.Rpic_1231"/>
<dbReference type="KEGG" id="rpi:Rpic_1231"/>
<organism evidence="1">
    <name type="scientific">Ralstonia pickettii (strain 12J)</name>
    <dbReference type="NCBI Taxonomy" id="402626"/>
    <lineage>
        <taxon>Bacteria</taxon>
        <taxon>Pseudomonadati</taxon>
        <taxon>Pseudomonadota</taxon>
        <taxon>Betaproteobacteria</taxon>
        <taxon>Burkholderiales</taxon>
        <taxon>Burkholderiaceae</taxon>
        <taxon>Ralstonia</taxon>
    </lineage>
</organism>
<protein>
    <submittedName>
        <fullName evidence="1">Uncharacterized protein</fullName>
    </submittedName>
</protein>
<reference evidence="1" key="1">
    <citation type="submission" date="2008-05" db="EMBL/GenBank/DDBJ databases">
        <title>Complete sequence of chromosome1 of Ralstonia pickettii 12J.</title>
        <authorList>
            <consortium name="US DOE Joint Genome Institute"/>
            <person name="Lucas S."/>
            <person name="Copeland A."/>
            <person name="Lapidus A."/>
            <person name="Glavina del Rio T."/>
            <person name="Dalin E."/>
            <person name="Tice H."/>
            <person name="Bruce D."/>
            <person name="Goodwin L."/>
            <person name="Pitluck S."/>
            <person name="Meincke L."/>
            <person name="Brettin T."/>
            <person name="Detter J.C."/>
            <person name="Han C."/>
            <person name="Kuske C.R."/>
            <person name="Schmutz J."/>
            <person name="Larimer F."/>
            <person name="Land M."/>
            <person name="Hauser L."/>
            <person name="Kyrpides N."/>
            <person name="Mikhailova N."/>
            <person name="Marsh T."/>
            <person name="Richardson P."/>
        </authorList>
    </citation>
    <scope>NUCLEOTIDE SEQUENCE</scope>
    <source>
        <strain evidence="1">12J</strain>
    </source>
</reference>
<evidence type="ECO:0000313" key="1">
    <source>
        <dbReference type="EMBL" id="ACD26375.1"/>
    </source>
</evidence>
<dbReference type="EMBL" id="CP001068">
    <property type="protein sequence ID" value="ACD26375.1"/>
    <property type="molecule type" value="Genomic_DNA"/>
</dbReference>
<name>B2UAV9_RALPJ</name>